<dbReference type="VEuPathDB" id="FungiDB:SPRG_13662"/>
<evidence type="ECO:0008006" key="3">
    <source>
        <dbReference type="Google" id="ProtNLM"/>
    </source>
</evidence>
<dbReference type="RefSeq" id="XP_012207905.1">
    <property type="nucleotide sequence ID" value="XM_012352515.1"/>
</dbReference>
<protein>
    <recommendedName>
        <fullName evidence="3">LamG-like jellyroll fold domain-containing protein</fullName>
    </recommendedName>
</protein>
<name>A0A067C473_SAPPC</name>
<dbReference type="SUPFAM" id="SSF49899">
    <property type="entry name" value="Concanavalin A-like lectins/glucanases"/>
    <property type="match status" value="1"/>
</dbReference>
<gene>
    <name evidence="1" type="ORF">SPRG_13662</name>
</gene>
<dbReference type="AlphaFoldDB" id="A0A067C473"/>
<dbReference type="InterPro" id="IPR013320">
    <property type="entry name" value="ConA-like_dom_sf"/>
</dbReference>
<reference evidence="1 2" key="1">
    <citation type="journal article" date="2013" name="PLoS Genet.">
        <title>Distinctive expansion of potential virulence genes in the genome of the oomycete fish pathogen Saprolegnia parasitica.</title>
        <authorList>
            <person name="Jiang R.H."/>
            <person name="de Bruijn I."/>
            <person name="Haas B.J."/>
            <person name="Belmonte R."/>
            <person name="Lobach L."/>
            <person name="Christie J."/>
            <person name="van den Ackerveken G."/>
            <person name="Bottin A."/>
            <person name="Bulone V."/>
            <person name="Diaz-Moreno S.M."/>
            <person name="Dumas B."/>
            <person name="Fan L."/>
            <person name="Gaulin E."/>
            <person name="Govers F."/>
            <person name="Grenville-Briggs L.J."/>
            <person name="Horner N.R."/>
            <person name="Levin J.Z."/>
            <person name="Mammella M."/>
            <person name="Meijer H.J."/>
            <person name="Morris P."/>
            <person name="Nusbaum C."/>
            <person name="Oome S."/>
            <person name="Phillips A.J."/>
            <person name="van Rooyen D."/>
            <person name="Rzeszutek E."/>
            <person name="Saraiva M."/>
            <person name="Secombes C.J."/>
            <person name="Seidl M.F."/>
            <person name="Snel B."/>
            <person name="Stassen J.H."/>
            <person name="Sykes S."/>
            <person name="Tripathy S."/>
            <person name="van den Berg H."/>
            <person name="Vega-Arreguin J.C."/>
            <person name="Wawra S."/>
            <person name="Young S.K."/>
            <person name="Zeng Q."/>
            <person name="Dieguez-Uribeondo J."/>
            <person name="Russ C."/>
            <person name="Tyler B.M."/>
            <person name="van West P."/>
        </authorList>
    </citation>
    <scope>NUCLEOTIDE SEQUENCE [LARGE SCALE GENOMIC DNA]</scope>
    <source>
        <strain evidence="1 2">CBS 223.65</strain>
    </source>
</reference>
<dbReference type="EMBL" id="KK583289">
    <property type="protein sequence ID" value="KDO21346.1"/>
    <property type="molecule type" value="Genomic_DNA"/>
</dbReference>
<dbReference type="Proteomes" id="UP000030745">
    <property type="component" value="Unassembled WGS sequence"/>
</dbReference>
<dbReference type="GeneID" id="24135526"/>
<sequence length="559" mass="60233">MRALGIAVILGAAYTRSASVMHTVEWNTSALSGLCAYDRLQVQASWSIASAYEPTETAFIGLMHAATGELIRGSDVQLHAKHTSENTKKGSPPGLRCEADPVVCQPDVTTLVVPNRPDGVLQVGDELDLSFSDDTNEPFVATKADLEAILDFPNDFGPAVAGTWVTPRLLRIEILVAPVDDVWIRDIQRSPSVKAFPIAYDAMEVWAYSSVPVTFRVGVAGDYRFVLRLGDHPLLQHASNVVSVDDKAPCETDKVLHSLVLDSATTVRKSSYAIPGILALDGNHSATIPHTSIPTSSTGSWSILMWVYLTQRATDSHQTLLYKGSGSDDHRTPSMWLNPHDQTLMLSVSSRDDMFASISSASALPIGQWVLLGVALANRSADSFDVTLTINGRVDARIHASNATLLPNAGNLYVGGCPWVRGIQGFVSDVRLYADAMPETDVGRLFSSEQAVYFGRGRPAQLRQLTTDTLVSSTMTGTELVGTSTDAFDTDALLDTATSYLFGQRYDGAEYIAAAQDTETATELLHSALQRGDWRAARFLGLVASTSRPGTSYDALSAC</sequence>
<dbReference type="Pfam" id="PF13385">
    <property type="entry name" value="Laminin_G_3"/>
    <property type="match status" value="1"/>
</dbReference>
<keyword evidence="2" id="KW-1185">Reference proteome</keyword>
<organism evidence="1 2">
    <name type="scientific">Saprolegnia parasitica (strain CBS 223.65)</name>
    <dbReference type="NCBI Taxonomy" id="695850"/>
    <lineage>
        <taxon>Eukaryota</taxon>
        <taxon>Sar</taxon>
        <taxon>Stramenopiles</taxon>
        <taxon>Oomycota</taxon>
        <taxon>Saprolegniomycetes</taxon>
        <taxon>Saprolegniales</taxon>
        <taxon>Saprolegniaceae</taxon>
        <taxon>Saprolegnia</taxon>
    </lineage>
</organism>
<proteinExistence type="predicted"/>
<dbReference type="OrthoDB" id="188553at2759"/>
<dbReference type="KEGG" id="spar:SPRG_13662"/>
<evidence type="ECO:0000313" key="2">
    <source>
        <dbReference type="Proteomes" id="UP000030745"/>
    </source>
</evidence>
<evidence type="ECO:0000313" key="1">
    <source>
        <dbReference type="EMBL" id="KDO21346.1"/>
    </source>
</evidence>
<dbReference type="Gene3D" id="2.60.120.200">
    <property type="match status" value="1"/>
</dbReference>
<accession>A0A067C473</accession>